<feature type="chain" id="PRO_5046911490" description="Twin-arginine translocation signal domain-containing protein" evidence="1">
    <location>
        <begin position="30"/>
        <end position="49"/>
    </location>
</feature>
<dbReference type="InterPro" id="IPR006311">
    <property type="entry name" value="TAT_signal"/>
</dbReference>
<keyword evidence="1" id="KW-0732">Signal</keyword>
<comment type="caution">
    <text evidence="2">The sequence shown here is derived from an EMBL/GenBank/DDBJ whole genome shotgun (WGS) entry which is preliminary data.</text>
</comment>
<evidence type="ECO:0000256" key="1">
    <source>
        <dbReference type="SAM" id="SignalP"/>
    </source>
</evidence>
<dbReference type="EMBL" id="JBHSWG010000004">
    <property type="protein sequence ID" value="MFC6762525.1"/>
    <property type="molecule type" value="Genomic_DNA"/>
</dbReference>
<evidence type="ECO:0008006" key="4">
    <source>
        <dbReference type="Google" id="ProtNLM"/>
    </source>
</evidence>
<organism evidence="2 3">
    <name type="scientific">Sulfitobacter porphyrae</name>
    <dbReference type="NCBI Taxonomy" id="1246864"/>
    <lineage>
        <taxon>Bacteria</taxon>
        <taxon>Pseudomonadati</taxon>
        <taxon>Pseudomonadota</taxon>
        <taxon>Alphaproteobacteria</taxon>
        <taxon>Rhodobacterales</taxon>
        <taxon>Roseobacteraceae</taxon>
        <taxon>Sulfitobacter</taxon>
    </lineage>
</organism>
<name>A0ABW2B9V0_9RHOB</name>
<accession>A0ABW2B9V0</accession>
<feature type="signal peptide" evidence="1">
    <location>
        <begin position="1"/>
        <end position="29"/>
    </location>
</feature>
<keyword evidence="3" id="KW-1185">Reference proteome</keyword>
<dbReference type="Proteomes" id="UP001596353">
    <property type="component" value="Unassembled WGS sequence"/>
</dbReference>
<gene>
    <name evidence="2" type="ORF">ACFQFQ_28005</name>
</gene>
<protein>
    <recommendedName>
        <fullName evidence="4">Twin-arginine translocation signal domain-containing protein</fullName>
    </recommendedName>
</protein>
<dbReference type="PROSITE" id="PS51318">
    <property type="entry name" value="TAT"/>
    <property type="match status" value="1"/>
</dbReference>
<sequence length="49" mass="4956">MINRRKLLKTGAAAGFAVSAGGLAMPALAQGTRIKIGYVSPQSGPLVLC</sequence>
<evidence type="ECO:0000313" key="2">
    <source>
        <dbReference type="EMBL" id="MFC6762525.1"/>
    </source>
</evidence>
<proteinExistence type="predicted"/>
<reference evidence="3" key="1">
    <citation type="journal article" date="2019" name="Int. J. Syst. Evol. Microbiol.">
        <title>The Global Catalogue of Microorganisms (GCM) 10K type strain sequencing project: providing services to taxonomists for standard genome sequencing and annotation.</title>
        <authorList>
            <consortium name="The Broad Institute Genomics Platform"/>
            <consortium name="The Broad Institute Genome Sequencing Center for Infectious Disease"/>
            <person name="Wu L."/>
            <person name="Ma J."/>
        </authorList>
    </citation>
    <scope>NUCLEOTIDE SEQUENCE [LARGE SCALE GENOMIC DNA]</scope>
    <source>
        <strain evidence="3">CCUG 66188</strain>
    </source>
</reference>
<evidence type="ECO:0000313" key="3">
    <source>
        <dbReference type="Proteomes" id="UP001596353"/>
    </source>
</evidence>